<keyword evidence="2" id="KW-0812">Transmembrane</keyword>
<name>A0A7Y9NKA7_9BACT</name>
<evidence type="ECO:0000313" key="3">
    <source>
        <dbReference type="EMBL" id="NYF50926.1"/>
    </source>
</evidence>
<feature type="transmembrane region" description="Helical" evidence="2">
    <location>
        <begin position="6"/>
        <end position="25"/>
    </location>
</feature>
<evidence type="ECO:0000256" key="1">
    <source>
        <dbReference type="SAM" id="MobiDB-lite"/>
    </source>
</evidence>
<dbReference type="AlphaFoldDB" id="A0A7Y9NKA7"/>
<sequence>MSEDTAAVVVTIAFFAVMAAWIPLVECCRRAMRKQPERERSRSGRIVEMKPKTHEKKGRGYEAVVLITMVASVFSLGLIN</sequence>
<reference evidence="3 4" key="1">
    <citation type="submission" date="2020-07" db="EMBL/GenBank/DDBJ databases">
        <title>Genomic Encyclopedia of Type Strains, Phase IV (KMG-V): Genome sequencing to study the core and pangenomes of soil and plant-associated prokaryotes.</title>
        <authorList>
            <person name="Whitman W."/>
        </authorList>
    </citation>
    <scope>NUCLEOTIDE SEQUENCE [LARGE SCALE GENOMIC DNA]</scope>
    <source>
        <strain evidence="3 4">M8UP30</strain>
    </source>
</reference>
<proteinExistence type="predicted"/>
<protein>
    <recommendedName>
        <fullName evidence="5">Transmembrane protein</fullName>
    </recommendedName>
</protein>
<feature type="region of interest" description="Disordered" evidence="1">
    <location>
        <begin position="33"/>
        <end position="57"/>
    </location>
</feature>
<comment type="caution">
    <text evidence="3">The sequence shown here is derived from an EMBL/GenBank/DDBJ whole genome shotgun (WGS) entry which is preliminary data.</text>
</comment>
<evidence type="ECO:0000313" key="4">
    <source>
        <dbReference type="Proteomes" id="UP000534186"/>
    </source>
</evidence>
<gene>
    <name evidence="3" type="ORF">HDF12_001291</name>
</gene>
<dbReference type="Proteomes" id="UP000534186">
    <property type="component" value="Unassembled WGS sequence"/>
</dbReference>
<evidence type="ECO:0000256" key="2">
    <source>
        <dbReference type="SAM" id="Phobius"/>
    </source>
</evidence>
<feature type="transmembrane region" description="Helical" evidence="2">
    <location>
        <begin position="60"/>
        <end position="79"/>
    </location>
</feature>
<organism evidence="3 4">
    <name type="scientific">Tunturiibacter lichenicola</name>
    <dbReference type="NCBI Taxonomy" id="2051959"/>
    <lineage>
        <taxon>Bacteria</taxon>
        <taxon>Pseudomonadati</taxon>
        <taxon>Acidobacteriota</taxon>
        <taxon>Terriglobia</taxon>
        <taxon>Terriglobales</taxon>
        <taxon>Acidobacteriaceae</taxon>
        <taxon>Tunturiibacter</taxon>
    </lineage>
</organism>
<feature type="compositionally biased region" description="Basic and acidic residues" evidence="1">
    <location>
        <begin position="34"/>
        <end position="52"/>
    </location>
</feature>
<dbReference type="EMBL" id="JACCCV010000001">
    <property type="protein sequence ID" value="NYF50926.1"/>
    <property type="molecule type" value="Genomic_DNA"/>
</dbReference>
<keyword evidence="2" id="KW-1133">Transmembrane helix</keyword>
<evidence type="ECO:0008006" key="5">
    <source>
        <dbReference type="Google" id="ProtNLM"/>
    </source>
</evidence>
<accession>A0A7Y9NKA7</accession>
<keyword evidence="2" id="KW-0472">Membrane</keyword>